<dbReference type="Proteomes" id="UP000186817">
    <property type="component" value="Unassembled WGS sequence"/>
</dbReference>
<organism evidence="2 3">
    <name type="scientific">Symbiodinium microadriaticum</name>
    <name type="common">Dinoflagellate</name>
    <name type="synonym">Zooxanthella microadriatica</name>
    <dbReference type="NCBI Taxonomy" id="2951"/>
    <lineage>
        <taxon>Eukaryota</taxon>
        <taxon>Sar</taxon>
        <taxon>Alveolata</taxon>
        <taxon>Dinophyceae</taxon>
        <taxon>Suessiales</taxon>
        <taxon>Symbiodiniaceae</taxon>
        <taxon>Symbiodinium</taxon>
    </lineage>
</organism>
<protein>
    <submittedName>
        <fullName evidence="2">Uncharacterized protein</fullName>
    </submittedName>
</protein>
<feature type="region of interest" description="Disordered" evidence="1">
    <location>
        <begin position="1"/>
        <end position="41"/>
    </location>
</feature>
<evidence type="ECO:0000256" key="1">
    <source>
        <dbReference type="SAM" id="MobiDB-lite"/>
    </source>
</evidence>
<sequence length="217" mass="22809">MAGVPCRNVSQQSSDNAGGGMGGGNARAKTLDGEGPWRDVQNSHVREPASMQMKASRRREMVVCSSGTDYRSSLTTALPAGEANQVEVGSTGQVSAGATLFILHLGDLFRVRGGGTAVTRLNAEVIHLSAHGHQPFPGGHCFGPQQTTKEGRVTLPKRESQGLAEACAAGGLGLAGYNSCFSVIQRADKLCPQRIGDWTYVAVLNDEAGKGQFLDMH</sequence>
<gene>
    <name evidence="2" type="ORF">AK812_SmicGene38028</name>
</gene>
<accession>A0A1Q9CEU2</accession>
<comment type="caution">
    <text evidence="2">The sequence shown here is derived from an EMBL/GenBank/DDBJ whole genome shotgun (WGS) entry which is preliminary data.</text>
</comment>
<keyword evidence="3" id="KW-1185">Reference proteome</keyword>
<dbReference type="EMBL" id="LSRX01001281">
    <property type="protein sequence ID" value="OLP81431.1"/>
    <property type="molecule type" value="Genomic_DNA"/>
</dbReference>
<reference evidence="2 3" key="1">
    <citation type="submission" date="2016-02" db="EMBL/GenBank/DDBJ databases">
        <title>Genome analysis of coral dinoflagellate symbionts highlights evolutionary adaptations to a symbiotic lifestyle.</title>
        <authorList>
            <person name="Aranda M."/>
            <person name="Li Y."/>
            <person name="Liew Y.J."/>
            <person name="Baumgarten S."/>
            <person name="Simakov O."/>
            <person name="Wilson M."/>
            <person name="Piel J."/>
            <person name="Ashoor H."/>
            <person name="Bougouffa S."/>
            <person name="Bajic V.B."/>
            <person name="Ryu T."/>
            <person name="Ravasi T."/>
            <person name="Bayer T."/>
            <person name="Micklem G."/>
            <person name="Kim H."/>
            <person name="Bhak J."/>
            <person name="Lajeunesse T.C."/>
            <person name="Voolstra C.R."/>
        </authorList>
    </citation>
    <scope>NUCLEOTIDE SEQUENCE [LARGE SCALE GENOMIC DNA]</scope>
    <source>
        <strain evidence="2 3">CCMP2467</strain>
    </source>
</reference>
<evidence type="ECO:0000313" key="3">
    <source>
        <dbReference type="Proteomes" id="UP000186817"/>
    </source>
</evidence>
<proteinExistence type="predicted"/>
<dbReference type="AlphaFoldDB" id="A0A1Q9CEU2"/>
<name>A0A1Q9CEU2_SYMMI</name>
<evidence type="ECO:0000313" key="2">
    <source>
        <dbReference type="EMBL" id="OLP81431.1"/>
    </source>
</evidence>